<gene>
    <name evidence="1" type="ORF">CHS0354_008037</name>
</gene>
<reference evidence="1" key="3">
    <citation type="submission" date="2023-05" db="EMBL/GenBank/DDBJ databases">
        <authorList>
            <person name="Smith C.H."/>
        </authorList>
    </citation>
    <scope>NUCLEOTIDE SEQUENCE</scope>
    <source>
        <strain evidence="1">CHS0354</strain>
        <tissue evidence="1">Mantle</tissue>
    </source>
</reference>
<reference evidence="1" key="1">
    <citation type="journal article" date="2021" name="Genome Biol. Evol.">
        <title>A High-Quality Reference Genome for a Parasitic Bivalve with Doubly Uniparental Inheritance (Bivalvia: Unionida).</title>
        <authorList>
            <person name="Smith C.H."/>
        </authorList>
    </citation>
    <scope>NUCLEOTIDE SEQUENCE</scope>
    <source>
        <strain evidence="1">CHS0354</strain>
    </source>
</reference>
<reference evidence="1" key="2">
    <citation type="journal article" date="2021" name="Genome Biol. Evol.">
        <title>Developing a high-quality reference genome for a parasitic bivalve with doubly uniparental inheritance (Bivalvia: Unionida).</title>
        <authorList>
            <person name="Smith C.H."/>
        </authorList>
    </citation>
    <scope>NUCLEOTIDE SEQUENCE</scope>
    <source>
        <strain evidence="1">CHS0354</strain>
        <tissue evidence="1">Mantle</tissue>
    </source>
</reference>
<dbReference type="EMBL" id="JAEAOA010000544">
    <property type="protein sequence ID" value="KAK3590700.1"/>
    <property type="molecule type" value="Genomic_DNA"/>
</dbReference>
<accession>A0AAE0VVM0</accession>
<comment type="caution">
    <text evidence="1">The sequence shown here is derived from an EMBL/GenBank/DDBJ whole genome shotgun (WGS) entry which is preliminary data.</text>
</comment>
<dbReference type="GO" id="GO:0003676">
    <property type="term" value="F:nucleic acid binding"/>
    <property type="evidence" value="ECO:0007669"/>
    <property type="project" value="InterPro"/>
</dbReference>
<keyword evidence="2" id="KW-1185">Reference proteome</keyword>
<proteinExistence type="predicted"/>
<protein>
    <submittedName>
        <fullName evidence="1">Uncharacterized protein</fullName>
    </submittedName>
</protein>
<dbReference type="InterPro" id="IPR036397">
    <property type="entry name" value="RNaseH_sf"/>
</dbReference>
<name>A0AAE0VVM0_9BIVA</name>
<sequence>MRLGSTLTIQLRDDGWKKIMLPPVPLSHFVNQLSHLEGLAHHKWDTHQGCSLVFKSKTSKSDYHDKMNAEYFTEWFRDTLIPKPDRSSVIIMDNASYHSKLDHQRFQVAVKLRFKPGLIDSEFIMILKCVRLSS</sequence>
<dbReference type="Gene3D" id="3.30.420.10">
    <property type="entry name" value="Ribonuclease H-like superfamily/Ribonuclease H"/>
    <property type="match status" value="1"/>
</dbReference>
<dbReference type="AlphaFoldDB" id="A0AAE0VVM0"/>
<organism evidence="1 2">
    <name type="scientific">Potamilus streckersoni</name>
    <dbReference type="NCBI Taxonomy" id="2493646"/>
    <lineage>
        <taxon>Eukaryota</taxon>
        <taxon>Metazoa</taxon>
        <taxon>Spiralia</taxon>
        <taxon>Lophotrochozoa</taxon>
        <taxon>Mollusca</taxon>
        <taxon>Bivalvia</taxon>
        <taxon>Autobranchia</taxon>
        <taxon>Heteroconchia</taxon>
        <taxon>Palaeoheterodonta</taxon>
        <taxon>Unionida</taxon>
        <taxon>Unionoidea</taxon>
        <taxon>Unionidae</taxon>
        <taxon>Ambleminae</taxon>
        <taxon>Lampsilini</taxon>
        <taxon>Potamilus</taxon>
    </lineage>
</organism>
<evidence type="ECO:0000313" key="2">
    <source>
        <dbReference type="Proteomes" id="UP001195483"/>
    </source>
</evidence>
<dbReference type="Proteomes" id="UP001195483">
    <property type="component" value="Unassembled WGS sequence"/>
</dbReference>
<evidence type="ECO:0000313" key="1">
    <source>
        <dbReference type="EMBL" id="KAK3590700.1"/>
    </source>
</evidence>